<organism evidence="1 2">
    <name type="scientific">Sistotremastrum suecicum HHB10207 ss-3</name>
    <dbReference type="NCBI Taxonomy" id="1314776"/>
    <lineage>
        <taxon>Eukaryota</taxon>
        <taxon>Fungi</taxon>
        <taxon>Dikarya</taxon>
        <taxon>Basidiomycota</taxon>
        <taxon>Agaricomycotina</taxon>
        <taxon>Agaricomycetes</taxon>
        <taxon>Sistotremastrales</taxon>
        <taxon>Sistotremastraceae</taxon>
        <taxon>Sistotremastrum</taxon>
    </lineage>
</organism>
<keyword evidence="2" id="KW-1185">Reference proteome</keyword>
<dbReference type="SUPFAM" id="SSF52047">
    <property type="entry name" value="RNI-like"/>
    <property type="match status" value="1"/>
</dbReference>
<accession>A0A165WJ51</accession>
<dbReference type="Gene3D" id="3.80.10.10">
    <property type="entry name" value="Ribonuclease Inhibitor"/>
    <property type="match status" value="1"/>
</dbReference>
<dbReference type="Proteomes" id="UP000076798">
    <property type="component" value="Unassembled WGS sequence"/>
</dbReference>
<reference evidence="1 2" key="1">
    <citation type="journal article" date="2016" name="Mol. Biol. Evol.">
        <title>Comparative Genomics of Early-Diverging Mushroom-Forming Fungi Provides Insights into the Origins of Lignocellulose Decay Capabilities.</title>
        <authorList>
            <person name="Nagy L.G."/>
            <person name="Riley R."/>
            <person name="Tritt A."/>
            <person name="Adam C."/>
            <person name="Daum C."/>
            <person name="Floudas D."/>
            <person name="Sun H."/>
            <person name="Yadav J.S."/>
            <person name="Pangilinan J."/>
            <person name="Larsson K.H."/>
            <person name="Matsuura K."/>
            <person name="Barry K."/>
            <person name="Labutti K."/>
            <person name="Kuo R."/>
            <person name="Ohm R.A."/>
            <person name="Bhattacharya S.S."/>
            <person name="Shirouzu T."/>
            <person name="Yoshinaga Y."/>
            <person name="Martin F.M."/>
            <person name="Grigoriev I.V."/>
            <person name="Hibbett D.S."/>
        </authorList>
    </citation>
    <scope>NUCLEOTIDE SEQUENCE [LARGE SCALE GENOMIC DNA]</scope>
    <source>
        <strain evidence="1 2">HHB10207 ss-3</strain>
    </source>
</reference>
<dbReference type="AlphaFoldDB" id="A0A165WJ51"/>
<name>A0A165WJ51_9AGAM</name>
<sequence length="267" mass="30496">TSRFRAVAISHRTLWTSICLEWHWQIVDLYLHHADFGLVSKSPIRVHLDTRRALQKKIEEKREYWPAFFAQELERIDILDIHICSGLGKDSLAFLDVIGDAPAPCLQRLDLYFDEDVTDNASLRRLFGGNAPHLQTVHISAAQPFDISHFRTVKHAIIRISHHSIKGIFGMISDSPELRKLELKGAQKWMAQFLPQPPAQPVHLQACTALTIVDVHSRVAEHLFAGLFLPNLEHLVVREFAIFHNNLIVTSFPTALRRLSHPAEPRD</sequence>
<evidence type="ECO:0008006" key="3">
    <source>
        <dbReference type="Google" id="ProtNLM"/>
    </source>
</evidence>
<gene>
    <name evidence="1" type="ORF">SISSUDRAFT_1056583</name>
</gene>
<evidence type="ECO:0000313" key="1">
    <source>
        <dbReference type="EMBL" id="KZT31216.1"/>
    </source>
</evidence>
<dbReference type="EMBL" id="KV428730">
    <property type="protein sequence ID" value="KZT31216.1"/>
    <property type="molecule type" value="Genomic_DNA"/>
</dbReference>
<evidence type="ECO:0000313" key="2">
    <source>
        <dbReference type="Proteomes" id="UP000076798"/>
    </source>
</evidence>
<protein>
    <recommendedName>
        <fullName evidence="3">F-box domain-containing protein</fullName>
    </recommendedName>
</protein>
<proteinExistence type="predicted"/>
<feature type="non-terminal residue" evidence="1">
    <location>
        <position position="1"/>
    </location>
</feature>
<dbReference type="InterPro" id="IPR032675">
    <property type="entry name" value="LRR_dom_sf"/>
</dbReference>